<dbReference type="SMART" id="SM00354">
    <property type="entry name" value="HTH_LACI"/>
    <property type="match status" value="1"/>
</dbReference>
<evidence type="ECO:0000256" key="1">
    <source>
        <dbReference type="ARBA" id="ARBA00023015"/>
    </source>
</evidence>
<keyword evidence="1" id="KW-0805">Transcription regulation</keyword>
<comment type="caution">
    <text evidence="6">The sequence shown here is derived from an EMBL/GenBank/DDBJ whole genome shotgun (WGS) entry which is preliminary data.</text>
</comment>
<dbReference type="SUPFAM" id="SSF47413">
    <property type="entry name" value="lambda repressor-like DNA-binding domains"/>
    <property type="match status" value="1"/>
</dbReference>
<dbReference type="InterPro" id="IPR001387">
    <property type="entry name" value="Cro/C1-type_HTH"/>
</dbReference>
<dbReference type="Gene3D" id="3.40.50.2300">
    <property type="match status" value="2"/>
</dbReference>
<reference evidence="6 7" key="1">
    <citation type="submission" date="2016-06" db="EMBL/GenBank/DDBJ databases">
        <title>Genome sequence of Porphyrobacter dokdonensis DSW-74.</title>
        <authorList>
            <person name="Kim J.F."/>
            <person name="Song J.Y."/>
        </authorList>
    </citation>
    <scope>NUCLEOTIDE SEQUENCE [LARGE SCALE GENOMIC DNA]</scope>
    <source>
        <strain evidence="6 7">DSW-74</strain>
    </source>
</reference>
<dbReference type="InterPro" id="IPR010982">
    <property type="entry name" value="Lambda_DNA-bd_dom_sf"/>
</dbReference>
<dbReference type="CDD" id="cd01392">
    <property type="entry name" value="HTH_LacI"/>
    <property type="match status" value="1"/>
</dbReference>
<dbReference type="InterPro" id="IPR046335">
    <property type="entry name" value="LacI/GalR-like_sensor"/>
</dbReference>
<dbReference type="PANTHER" id="PTHR30146:SF153">
    <property type="entry name" value="LACTOSE OPERON REPRESSOR"/>
    <property type="match status" value="1"/>
</dbReference>
<dbReference type="GO" id="GO:0003700">
    <property type="term" value="F:DNA-binding transcription factor activity"/>
    <property type="evidence" value="ECO:0007669"/>
    <property type="project" value="TreeGrafter"/>
</dbReference>
<dbReference type="PROSITE" id="PS50932">
    <property type="entry name" value="HTH_LACI_2"/>
    <property type="match status" value="1"/>
</dbReference>
<keyword evidence="7" id="KW-1185">Reference proteome</keyword>
<feature type="domain" description="HTH lacI-type" evidence="4">
    <location>
        <begin position="5"/>
        <end position="59"/>
    </location>
</feature>
<evidence type="ECO:0000313" key="6">
    <source>
        <dbReference type="EMBL" id="OBV10864.1"/>
    </source>
</evidence>
<feature type="domain" description="HTH cro/C1-type" evidence="5">
    <location>
        <begin position="3"/>
        <end position="23"/>
    </location>
</feature>
<evidence type="ECO:0000256" key="2">
    <source>
        <dbReference type="ARBA" id="ARBA00023125"/>
    </source>
</evidence>
<evidence type="ECO:0000256" key="3">
    <source>
        <dbReference type="ARBA" id="ARBA00023163"/>
    </source>
</evidence>
<dbReference type="Pfam" id="PF00356">
    <property type="entry name" value="LacI"/>
    <property type="match status" value="1"/>
</dbReference>
<accession>A0A1A7BEF5</accession>
<dbReference type="SUPFAM" id="SSF53822">
    <property type="entry name" value="Periplasmic binding protein-like I"/>
    <property type="match status" value="1"/>
</dbReference>
<dbReference type="PRINTS" id="PR00036">
    <property type="entry name" value="HTHLACI"/>
</dbReference>
<dbReference type="Gene3D" id="1.10.260.40">
    <property type="entry name" value="lambda repressor-like DNA-binding domains"/>
    <property type="match status" value="1"/>
</dbReference>
<dbReference type="Pfam" id="PF13377">
    <property type="entry name" value="Peripla_BP_3"/>
    <property type="match status" value="1"/>
</dbReference>
<dbReference type="Proteomes" id="UP000092484">
    <property type="component" value="Unassembled WGS sequence"/>
</dbReference>
<organism evidence="6 7">
    <name type="scientific">Erythrobacter dokdonensis DSW-74</name>
    <dbReference type="NCBI Taxonomy" id="1300349"/>
    <lineage>
        <taxon>Bacteria</taxon>
        <taxon>Pseudomonadati</taxon>
        <taxon>Pseudomonadota</taxon>
        <taxon>Alphaproteobacteria</taxon>
        <taxon>Sphingomonadales</taxon>
        <taxon>Erythrobacteraceae</taxon>
        <taxon>Erythrobacter/Porphyrobacter group</taxon>
        <taxon>Erythrobacter</taxon>
    </lineage>
</organism>
<dbReference type="AlphaFoldDB" id="A0A1A7BEF5"/>
<keyword evidence="3" id="KW-0804">Transcription</keyword>
<evidence type="ECO:0000259" key="4">
    <source>
        <dbReference type="PROSITE" id="PS50932"/>
    </source>
</evidence>
<dbReference type="PROSITE" id="PS50943">
    <property type="entry name" value="HTH_CROC1"/>
    <property type="match status" value="1"/>
</dbReference>
<name>A0A1A7BEF5_9SPHN</name>
<dbReference type="PANTHER" id="PTHR30146">
    <property type="entry name" value="LACI-RELATED TRANSCRIPTIONAL REPRESSOR"/>
    <property type="match status" value="1"/>
</dbReference>
<dbReference type="InterPro" id="IPR028082">
    <property type="entry name" value="Peripla_BP_I"/>
</dbReference>
<evidence type="ECO:0000259" key="5">
    <source>
        <dbReference type="PROSITE" id="PS50943"/>
    </source>
</evidence>
<proteinExistence type="predicted"/>
<dbReference type="PROSITE" id="PS00356">
    <property type="entry name" value="HTH_LACI_1"/>
    <property type="match status" value="1"/>
</dbReference>
<dbReference type="GO" id="GO:0000976">
    <property type="term" value="F:transcription cis-regulatory region binding"/>
    <property type="evidence" value="ECO:0007669"/>
    <property type="project" value="TreeGrafter"/>
</dbReference>
<protein>
    <submittedName>
        <fullName evidence="6">Transcriptional regulator, LacI family protein</fullName>
    </submittedName>
</protein>
<dbReference type="PATRIC" id="fig|1300349.4.peg.2069"/>
<dbReference type="EMBL" id="LZYB01000004">
    <property type="protein sequence ID" value="OBV10864.1"/>
    <property type="molecule type" value="Genomic_DNA"/>
</dbReference>
<dbReference type="InterPro" id="IPR000843">
    <property type="entry name" value="HTH_LacI"/>
</dbReference>
<dbReference type="STRING" id="1300349.I603_2077"/>
<keyword evidence="2" id="KW-0238">DNA-binding</keyword>
<gene>
    <name evidence="6" type="ORF">I603_2077</name>
</gene>
<sequence>MGKGITIEDVASAAGVSRQTVSRVMNQSPRVSPEARTRVEQAIAALGYVPSLAARSMAGGRSRLLLAVFESPSPETQATLGLDRLLPAGTLACSPHGYRLLLEPIAPESAPAASDAQLAATIGAVQPDGAILLPPLDSRADLRAALESRKVPVQTLHGTGAPVENPGEAAAQHLLDRGHRQIGFITGPSDPGHAEYCLAGYRSALARKGSRAHRHFVAEDRPDLGDVLDLARAWLVPTIRPTAIITMRSEAALAVLHVAQALKLAVPRDLSLIALEDDPALARSHPPVAALHDPAPDRFAAACTRMITALENRDAPRSDPPVSAITLTERASLARAPRAI</sequence>
<evidence type="ECO:0000313" key="7">
    <source>
        <dbReference type="Proteomes" id="UP000092484"/>
    </source>
</evidence>
<dbReference type="RefSeq" id="WP_068864690.1">
    <property type="nucleotide sequence ID" value="NZ_LZYB01000004.1"/>
</dbReference>